<keyword evidence="3" id="KW-1185">Reference proteome</keyword>
<sequence length="181" mass="19448">MLIVYAANILGPWLAYGVGLRKLRMRRSDQFSRDRTHRNRVSSKVPVAGVPPATLFQAGPDGKGGCKAMCRILSTTVILAYVCGMSRAAFRTTGTFCLHSYSLLQVSTGPPAAGFTQAVSRNIPPAGPGSKPQKRPPNAAYHPVPCIQEFSGPMRPPYTGTSTQQHLTSCLSEKNAGPQVY</sequence>
<evidence type="ECO:0000313" key="2">
    <source>
        <dbReference type="EMBL" id="ELW65626.1"/>
    </source>
</evidence>
<dbReference type="AlphaFoldDB" id="L9KS60"/>
<feature type="region of interest" description="Disordered" evidence="1">
    <location>
        <begin position="155"/>
        <end position="181"/>
    </location>
</feature>
<organism evidence="2 3">
    <name type="scientific">Tupaia chinensis</name>
    <name type="common">Chinese tree shrew</name>
    <name type="synonym">Tupaia belangeri chinensis</name>
    <dbReference type="NCBI Taxonomy" id="246437"/>
    <lineage>
        <taxon>Eukaryota</taxon>
        <taxon>Metazoa</taxon>
        <taxon>Chordata</taxon>
        <taxon>Craniata</taxon>
        <taxon>Vertebrata</taxon>
        <taxon>Euteleostomi</taxon>
        <taxon>Mammalia</taxon>
        <taxon>Eutheria</taxon>
        <taxon>Euarchontoglires</taxon>
        <taxon>Scandentia</taxon>
        <taxon>Tupaiidae</taxon>
        <taxon>Tupaia</taxon>
    </lineage>
</organism>
<feature type="compositionally biased region" description="Polar residues" evidence="1">
    <location>
        <begin position="159"/>
        <end position="172"/>
    </location>
</feature>
<proteinExistence type="predicted"/>
<reference evidence="3" key="2">
    <citation type="journal article" date="2013" name="Nat. Commun.">
        <title>Genome of the Chinese tree shrew.</title>
        <authorList>
            <person name="Fan Y."/>
            <person name="Huang Z.Y."/>
            <person name="Cao C.C."/>
            <person name="Chen C.S."/>
            <person name="Chen Y.X."/>
            <person name="Fan D.D."/>
            <person name="He J."/>
            <person name="Hou H.L."/>
            <person name="Hu L."/>
            <person name="Hu X.T."/>
            <person name="Jiang X.T."/>
            <person name="Lai R."/>
            <person name="Lang Y.S."/>
            <person name="Liang B."/>
            <person name="Liao S.G."/>
            <person name="Mu D."/>
            <person name="Ma Y.Y."/>
            <person name="Niu Y.Y."/>
            <person name="Sun X.Q."/>
            <person name="Xia J.Q."/>
            <person name="Xiao J."/>
            <person name="Xiong Z.Q."/>
            <person name="Xu L."/>
            <person name="Yang L."/>
            <person name="Zhang Y."/>
            <person name="Zhao W."/>
            <person name="Zhao X.D."/>
            <person name="Zheng Y.T."/>
            <person name="Zhou J.M."/>
            <person name="Zhu Y.B."/>
            <person name="Zhang G.J."/>
            <person name="Wang J."/>
            <person name="Yao Y.G."/>
        </authorList>
    </citation>
    <scope>NUCLEOTIDE SEQUENCE [LARGE SCALE GENOMIC DNA]</scope>
</reference>
<evidence type="ECO:0000313" key="3">
    <source>
        <dbReference type="Proteomes" id="UP000011518"/>
    </source>
</evidence>
<reference evidence="3" key="1">
    <citation type="submission" date="2012-07" db="EMBL/GenBank/DDBJ databases">
        <title>Genome of the Chinese tree shrew, a rising model animal genetically related to primates.</title>
        <authorList>
            <person name="Zhang G."/>
            <person name="Fan Y."/>
            <person name="Yao Y."/>
            <person name="Huang Z."/>
        </authorList>
    </citation>
    <scope>NUCLEOTIDE SEQUENCE [LARGE SCALE GENOMIC DNA]</scope>
</reference>
<dbReference type="InParanoid" id="L9KS60"/>
<evidence type="ECO:0000256" key="1">
    <source>
        <dbReference type="SAM" id="MobiDB-lite"/>
    </source>
</evidence>
<dbReference type="EMBL" id="KB320679">
    <property type="protein sequence ID" value="ELW65626.1"/>
    <property type="molecule type" value="Genomic_DNA"/>
</dbReference>
<name>L9KS60_TUPCH</name>
<accession>L9KS60</accession>
<dbReference type="Proteomes" id="UP000011518">
    <property type="component" value="Unassembled WGS sequence"/>
</dbReference>
<gene>
    <name evidence="2" type="ORF">TREES_T100007652</name>
</gene>
<protein>
    <submittedName>
        <fullName evidence="2">Uncharacterized protein</fullName>
    </submittedName>
</protein>